<dbReference type="InterPro" id="IPR056840">
    <property type="entry name" value="HEAT_IPO9_central"/>
</dbReference>
<comment type="subcellular location">
    <subcellularLocation>
        <location evidence="1">Nucleus</location>
    </subcellularLocation>
</comment>
<dbReference type="InterPro" id="IPR016024">
    <property type="entry name" value="ARM-type_fold"/>
</dbReference>
<dbReference type="GO" id="GO:0031267">
    <property type="term" value="F:small GTPase binding"/>
    <property type="evidence" value="ECO:0007669"/>
    <property type="project" value="InterPro"/>
</dbReference>
<evidence type="ECO:0000256" key="5">
    <source>
        <dbReference type="SAM" id="MobiDB-lite"/>
    </source>
</evidence>
<dbReference type="PANTHER" id="PTHR10997">
    <property type="entry name" value="IMPORTIN-7, 8, 11"/>
    <property type="match status" value="1"/>
</dbReference>
<keyword evidence="2" id="KW-0813">Transport</keyword>
<accession>A0A164U9L5</accession>
<evidence type="ECO:0000256" key="2">
    <source>
        <dbReference type="ARBA" id="ARBA00022448"/>
    </source>
</evidence>
<dbReference type="Pfam" id="PF03810">
    <property type="entry name" value="IBN_N"/>
    <property type="match status" value="1"/>
</dbReference>
<feature type="region of interest" description="Disordered" evidence="5">
    <location>
        <begin position="932"/>
        <end position="956"/>
    </location>
</feature>
<evidence type="ECO:0000313" key="8">
    <source>
        <dbReference type="Proteomes" id="UP000076722"/>
    </source>
</evidence>
<keyword evidence="4" id="KW-0539">Nucleus</keyword>
<dbReference type="InterPro" id="IPR001494">
    <property type="entry name" value="Importin-beta_N"/>
</dbReference>
<protein>
    <submittedName>
        <fullName evidence="7">ARM repeat-containing protein</fullName>
    </submittedName>
</protein>
<dbReference type="PANTHER" id="PTHR10997:SF9">
    <property type="entry name" value="IMPORTIN-9"/>
    <property type="match status" value="1"/>
</dbReference>
<reference evidence="7 8" key="1">
    <citation type="journal article" date="2016" name="Mol. Biol. Evol.">
        <title>Comparative Genomics of Early-Diverging Mushroom-Forming Fungi Provides Insights into the Origins of Lignocellulose Decay Capabilities.</title>
        <authorList>
            <person name="Nagy L.G."/>
            <person name="Riley R."/>
            <person name="Tritt A."/>
            <person name="Adam C."/>
            <person name="Daum C."/>
            <person name="Floudas D."/>
            <person name="Sun H."/>
            <person name="Yadav J.S."/>
            <person name="Pangilinan J."/>
            <person name="Larsson K.H."/>
            <person name="Matsuura K."/>
            <person name="Barry K."/>
            <person name="Labutti K."/>
            <person name="Kuo R."/>
            <person name="Ohm R.A."/>
            <person name="Bhattacharya S.S."/>
            <person name="Shirouzu T."/>
            <person name="Yoshinaga Y."/>
            <person name="Martin F.M."/>
            <person name="Grigoriev I.V."/>
            <person name="Hibbett D.S."/>
        </authorList>
    </citation>
    <scope>NUCLEOTIDE SEQUENCE [LARGE SCALE GENOMIC DNA]</scope>
    <source>
        <strain evidence="7 8">HHB9708</strain>
    </source>
</reference>
<dbReference type="PROSITE" id="PS50166">
    <property type="entry name" value="IMPORTIN_B_NT"/>
    <property type="match status" value="1"/>
</dbReference>
<dbReference type="OrthoDB" id="431626at2759"/>
<organism evidence="7 8">
    <name type="scientific">Sistotremastrum niveocremeum HHB9708</name>
    <dbReference type="NCBI Taxonomy" id="1314777"/>
    <lineage>
        <taxon>Eukaryota</taxon>
        <taxon>Fungi</taxon>
        <taxon>Dikarya</taxon>
        <taxon>Basidiomycota</taxon>
        <taxon>Agaricomycotina</taxon>
        <taxon>Agaricomycetes</taxon>
        <taxon>Sistotremastrales</taxon>
        <taxon>Sistotremastraceae</taxon>
        <taxon>Sertulicium</taxon>
        <taxon>Sertulicium niveocremeum</taxon>
    </lineage>
</organism>
<name>A0A164U9L5_9AGAM</name>
<gene>
    <name evidence="7" type="ORF">SISNIDRAFT_441648</name>
</gene>
<dbReference type="GO" id="GO:0005635">
    <property type="term" value="C:nuclear envelope"/>
    <property type="evidence" value="ECO:0007669"/>
    <property type="project" value="TreeGrafter"/>
</dbReference>
<dbReference type="STRING" id="1314777.A0A164U9L5"/>
<sequence>MSLDLLTPLVGTLSPDTNTRMSSELALAELSKNPESSIALARVLLSQEADISVRQMKFVAYLSCVMHSAGTVLRKYINEHWSPYFPSFKGNAPSIEIKSVVREAILQGLSDPNRKIRSLCAYILSTIAHSDWPDDYPALLDQLVALISSNNSDSIHGAMQVFADFIKADLTEDQVLPLLRQLLPVMITIIIHSPLTRARTVKVFRQCVESLYMVQEQHPQAVKEAVANVLPSWIDAFQKLLEVDVLPEVQNTADWDALVLRVQLYKTLETLHTTFPKALASSLVNLLQLSVLHLVTLLPAFTTFHLPPTESAPGCSEPDESVSLPQLSTTILDFIAAIARGGKSKAWFANTSNLETLIQAIFGWSQMSEDDEEEWAENANAFVAQEKDENLEKYGPRSAGFDLIGSLIERWPSVTVKCLQAATQQALQISQNARQSGQDDWWRPLEASLACSAANSESITEYLEEEDGVQSFDVKNLSSEILPSLHQLSATPFLQGRSFVFASKFASLLSSDVAQQYFSAAIEVVESNNVGVPVKLSAVLAIKDFCRYVDGSRMSQVAPRLANDLGPLLLVATEDTLSLTLETIGVLLEVDKGAWLDSTLAVSLATAFLEVWRKNLKDHIMMSILESNFLTLVSVSADGVYEAVLNATLPPLCQALLSTTADESWVAGSALDLLASLMSSTSRPGLLPGLFEVIATPLFHALDNTEDRDVIQAAVTCLTLAVKRDFAQVLGWHQADGRTGLQRILGVIARLLEPSKDESGGLVVGDLIVQLIRQGGDSIKPLLPELIQAMVLRMPTAKTATFSQSLIVPIALLIYLDSTAVIQLLEETSIPSPDQGTRSALDVFLNTWCENAVTIQGLWASRISVLALCQLFASDRSSLKQVHVQGDMLIMPETKDVIVTRARAKKTPHKFASIPFPLKALKLILSELRSEGDGERVDGQGNPAVDLDSDDGDEDWADEETQYQGFKKDEFEFLSEMLGPGGANFDNDEDVDEDEDLLNDPVSQMDIKGHLVSFLRECGARNVNDISQLTNELNAEEILILQRAVHQ</sequence>
<evidence type="ECO:0000256" key="4">
    <source>
        <dbReference type="ARBA" id="ARBA00023242"/>
    </source>
</evidence>
<evidence type="ECO:0000313" key="7">
    <source>
        <dbReference type="EMBL" id="KZS93037.1"/>
    </source>
</evidence>
<evidence type="ECO:0000256" key="3">
    <source>
        <dbReference type="ARBA" id="ARBA00022927"/>
    </source>
</evidence>
<dbReference type="InterPro" id="IPR011989">
    <property type="entry name" value="ARM-like"/>
</dbReference>
<dbReference type="Pfam" id="PF25018">
    <property type="entry name" value="HEAT_IPO9_c"/>
    <property type="match status" value="1"/>
</dbReference>
<dbReference type="Proteomes" id="UP000076722">
    <property type="component" value="Unassembled WGS sequence"/>
</dbReference>
<evidence type="ECO:0000259" key="6">
    <source>
        <dbReference type="PROSITE" id="PS50166"/>
    </source>
</evidence>
<evidence type="ECO:0000256" key="1">
    <source>
        <dbReference type="ARBA" id="ARBA00004123"/>
    </source>
</evidence>
<dbReference type="EMBL" id="KV419408">
    <property type="protein sequence ID" value="KZS93037.1"/>
    <property type="molecule type" value="Genomic_DNA"/>
</dbReference>
<dbReference type="SUPFAM" id="SSF48371">
    <property type="entry name" value="ARM repeat"/>
    <property type="match status" value="1"/>
</dbReference>
<feature type="compositionally biased region" description="Acidic residues" evidence="5">
    <location>
        <begin position="947"/>
        <end position="956"/>
    </location>
</feature>
<dbReference type="GO" id="GO:0006606">
    <property type="term" value="P:protein import into nucleus"/>
    <property type="evidence" value="ECO:0007669"/>
    <property type="project" value="TreeGrafter"/>
</dbReference>
<keyword evidence="3" id="KW-0653">Protein transport</keyword>
<dbReference type="Gene3D" id="1.25.10.10">
    <property type="entry name" value="Leucine-rich Repeat Variant"/>
    <property type="match status" value="1"/>
</dbReference>
<keyword evidence="8" id="KW-1185">Reference proteome</keyword>
<proteinExistence type="predicted"/>
<dbReference type="GO" id="GO:0005829">
    <property type="term" value="C:cytosol"/>
    <property type="evidence" value="ECO:0007669"/>
    <property type="project" value="TreeGrafter"/>
</dbReference>
<dbReference type="AlphaFoldDB" id="A0A164U9L5"/>
<feature type="domain" description="Importin N-terminal" evidence="6">
    <location>
        <begin position="23"/>
        <end position="111"/>
    </location>
</feature>